<dbReference type="SUPFAM" id="SSF51735">
    <property type="entry name" value="NAD(P)-binding Rossmann-fold domains"/>
    <property type="match status" value="1"/>
</dbReference>
<name>A0A3D0EZA9_9FIRM</name>
<reference evidence="1 2" key="1">
    <citation type="submission" date="2018-08" db="EMBL/GenBank/DDBJ databases">
        <title>A genome reference for cultivated species of the human gut microbiota.</title>
        <authorList>
            <person name="Zou Y."/>
            <person name="Xue W."/>
            <person name="Luo G."/>
        </authorList>
    </citation>
    <scope>NUCLEOTIDE SEQUENCE [LARGE SCALE GENOMIC DNA]</scope>
    <source>
        <strain evidence="1 2">AM22-22</strain>
    </source>
</reference>
<dbReference type="InterPro" id="IPR023401">
    <property type="entry name" value="ODC_N"/>
</dbReference>
<dbReference type="PANTHER" id="PTHR13812">
    <property type="entry name" value="KETIMINE REDUCTASE MU-CRYSTALLIN"/>
    <property type="match status" value="1"/>
</dbReference>
<proteinExistence type="predicted"/>
<dbReference type="Gene3D" id="3.30.1780.10">
    <property type="entry name" value="ornithine cyclodeaminase, domain 1"/>
    <property type="match status" value="1"/>
</dbReference>
<keyword evidence="2" id="KW-1185">Reference proteome</keyword>
<protein>
    <submittedName>
        <fullName evidence="1">Ornithine cyclodeaminase family protein</fullName>
    </submittedName>
</protein>
<dbReference type="PANTHER" id="PTHR13812:SF19">
    <property type="entry name" value="KETIMINE REDUCTASE MU-CRYSTALLIN"/>
    <property type="match status" value="1"/>
</dbReference>
<accession>A0A3D0EZA9</accession>
<evidence type="ECO:0000313" key="1">
    <source>
        <dbReference type="EMBL" id="RHG27592.1"/>
    </source>
</evidence>
<comment type="caution">
    <text evidence="1">The sequence shown here is derived from an EMBL/GenBank/DDBJ whole genome shotgun (WGS) entry which is preliminary data.</text>
</comment>
<dbReference type="PIRSF" id="PIRSF001439">
    <property type="entry name" value="CryM"/>
    <property type="match status" value="1"/>
</dbReference>
<dbReference type="AlphaFoldDB" id="A0A3D0EZA9"/>
<dbReference type="InterPro" id="IPR003462">
    <property type="entry name" value="ODC_Mu_crystall"/>
</dbReference>
<evidence type="ECO:0000313" key="2">
    <source>
        <dbReference type="Proteomes" id="UP000284095"/>
    </source>
</evidence>
<dbReference type="GO" id="GO:0005737">
    <property type="term" value="C:cytoplasm"/>
    <property type="evidence" value="ECO:0007669"/>
    <property type="project" value="TreeGrafter"/>
</dbReference>
<sequence length="328" mass="36794">MSQGNKKNWRKCKMIVLSKEQIEEMVDPDQMMDQIEEAYRIYGSGEFYMPPRPTVEHENKQLMYMPCYTKDIIGTKILSIFPENSKLGLPSIDGIVLLNDYTTGAPLAVMDGQSVTAWRTGAVGGVGIRHLSRKDCRTVGIIGAGMQGFHQAVYACAARDIHTVYVFNHSDRDLTDYLERLKKAIDKEDVKVVQCKAVEELVRNSDIICTTTPSTTPVLPDDKELLRGKCIIAIGSYMPEMREIPDAVLDLVDNVYIELPYACEESGDLSQPLASGKLTKDRVKLMHEYLVSGEKEIKEGQTTYFKSVGMGLFDVCIAQKLYEVAKEK</sequence>
<dbReference type="EMBL" id="QRIC01000005">
    <property type="protein sequence ID" value="RHG27592.1"/>
    <property type="molecule type" value="Genomic_DNA"/>
</dbReference>
<dbReference type="InterPro" id="IPR036291">
    <property type="entry name" value="NAD(P)-bd_dom_sf"/>
</dbReference>
<dbReference type="Proteomes" id="UP000284095">
    <property type="component" value="Unassembled WGS sequence"/>
</dbReference>
<dbReference type="Pfam" id="PF02423">
    <property type="entry name" value="OCD_Mu_crystall"/>
    <property type="match status" value="1"/>
</dbReference>
<dbReference type="Gene3D" id="3.40.50.720">
    <property type="entry name" value="NAD(P)-binding Rossmann-like Domain"/>
    <property type="match status" value="1"/>
</dbReference>
<gene>
    <name evidence="1" type="ORF">DW265_03990</name>
</gene>
<organism evidence="1 2">
    <name type="scientific">Dorea longicatena</name>
    <dbReference type="NCBI Taxonomy" id="88431"/>
    <lineage>
        <taxon>Bacteria</taxon>
        <taxon>Bacillati</taxon>
        <taxon>Bacillota</taxon>
        <taxon>Clostridia</taxon>
        <taxon>Lachnospirales</taxon>
        <taxon>Lachnospiraceae</taxon>
        <taxon>Dorea</taxon>
    </lineage>
</organism>